<accession>A0A875RXS6</accession>
<dbReference type="RefSeq" id="XP_038777023.1">
    <property type="nucleotide sequence ID" value="XM_038921095.1"/>
</dbReference>
<evidence type="ECO:0000313" key="2">
    <source>
        <dbReference type="Proteomes" id="UP000662931"/>
    </source>
</evidence>
<gene>
    <name evidence="1" type="ORF">FOA43_000769</name>
</gene>
<sequence length="151" mass="17354">MGILHQGGLIPAVDYLQQNVSVDSNFLFWRTYKPPTWMLKNGSADHVYFNKDSDDLSAIDYSSISQPFTVDFMGLDYDQFLPILEKITTVHKGSVYLVAPLNAMLTFQNVTTTFNYTQLWSTAWHLDMDHFEFDKFGFKTFTPGIGVYKLL</sequence>
<dbReference type="OrthoDB" id="10066429at2759"/>
<protein>
    <submittedName>
        <fullName evidence="1">Uncharacterized protein</fullName>
    </submittedName>
</protein>
<dbReference type="EMBL" id="CP064812">
    <property type="protein sequence ID" value="QPG73458.1"/>
    <property type="molecule type" value="Genomic_DNA"/>
</dbReference>
<dbReference type="AlphaFoldDB" id="A0A875RXS6"/>
<dbReference type="KEGG" id="bnn:FOA43_000769"/>
<name>A0A875RXS6_EENNA</name>
<keyword evidence="2" id="KW-1185">Reference proteome</keyword>
<dbReference type="GeneID" id="62194170"/>
<reference evidence="1" key="1">
    <citation type="submission" date="2020-10" db="EMBL/GenBank/DDBJ databases">
        <authorList>
            <person name="Roach M.J.R."/>
        </authorList>
    </citation>
    <scope>NUCLEOTIDE SEQUENCE</scope>
    <source>
        <strain evidence="1">CBS 1945</strain>
    </source>
</reference>
<dbReference type="Proteomes" id="UP000662931">
    <property type="component" value="Chromosome 1"/>
</dbReference>
<evidence type="ECO:0000313" key="1">
    <source>
        <dbReference type="EMBL" id="QPG73458.1"/>
    </source>
</evidence>
<organism evidence="1 2">
    <name type="scientific">Eeniella nana</name>
    <name type="common">Yeast</name>
    <name type="synonym">Brettanomyces nanus</name>
    <dbReference type="NCBI Taxonomy" id="13502"/>
    <lineage>
        <taxon>Eukaryota</taxon>
        <taxon>Fungi</taxon>
        <taxon>Dikarya</taxon>
        <taxon>Ascomycota</taxon>
        <taxon>Saccharomycotina</taxon>
        <taxon>Pichiomycetes</taxon>
        <taxon>Pichiales</taxon>
        <taxon>Pichiaceae</taxon>
        <taxon>Brettanomyces</taxon>
    </lineage>
</organism>
<proteinExistence type="predicted"/>